<feature type="domain" description="Methyltransferase type 11" evidence="2">
    <location>
        <begin position="304"/>
        <end position="424"/>
    </location>
</feature>
<evidence type="ECO:0000313" key="4">
    <source>
        <dbReference type="Proteomes" id="UP000051952"/>
    </source>
</evidence>
<keyword evidence="3" id="KW-0489">Methyltransferase</keyword>
<name>A0A0S4J963_BODSA</name>
<feature type="compositionally biased region" description="Polar residues" evidence="1">
    <location>
        <begin position="218"/>
        <end position="230"/>
    </location>
</feature>
<dbReference type="GO" id="GO:0008757">
    <property type="term" value="F:S-adenosylmethionine-dependent methyltransferase activity"/>
    <property type="evidence" value="ECO:0007669"/>
    <property type="project" value="InterPro"/>
</dbReference>
<dbReference type="InterPro" id="IPR029063">
    <property type="entry name" value="SAM-dependent_MTases_sf"/>
</dbReference>
<dbReference type="InterPro" id="IPR013216">
    <property type="entry name" value="Methyltransf_11"/>
</dbReference>
<dbReference type="SUPFAM" id="SSF53335">
    <property type="entry name" value="S-adenosyl-L-methionine-dependent methyltransferases"/>
    <property type="match status" value="1"/>
</dbReference>
<dbReference type="AlphaFoldDB" id="A0A0S4J963"/>
<dbReference type="Proteomes" id="UP000051952">
    <property type="component" value="Unassembled WGS sequence"/>
</dbReference>
<dbReference type="EMBL" id="CYKH01001117">
    <property type="protein sequence ID" value="CUG84403.1"/>
    <property type="molecule type" value="Genomic_DNA"/>
</dbReference>
<dbReference type="CDD" id="cd02440">
    <property type="entry name" value="AdoMet_MTases"/>
    <property type="match status" value="1"/>
</dbReference>
<evidence type="ECO:0000259" key="2">
    <source>
        <dbReference type="Pfam" id="PF08241"/>
    </source>
</evidence>
<keyword evidence="3" id="KW-0808">Transferase</keyword>
<dbReference type="VEuPathDB" id="TriTrypDB:BSAL_88650"/>
<reference evidence="4" key="1">
    <citation type="submission" date="2015-09" db="EMBL/GenBank/DDBJ databases">
        <authorList>
            <consortium name="Pathogen Informatics"/>
        </authorList>
    </citation>
    <scope>NUCLEOTIDE SEQUENCE [LARGE SCALE GENOMIC DNA]</scope>
    <source>
        <strain evidence="4">Lake Konstanz</strain>
    </source>
</reference>
<keyword evidence="4" id="KW-1185">Reference proteome</keyword>
<sequence length="591" mass="63576">MASKHSSHLRLVGRVEHALRTPDAADVLLIIQDTNDSSGGETTKPQNGVTFAKNLIMLLLKGDWALSCNFVCPGDDIDITRFDIERNASRTPLGGEGLRIALPGYAAASGGHSNGYSTTSNAPDLVTWASSQCKTAFPSTTLCITPSSATELIVLRKKRVVINFANVGNLELIDVTDKERRDMRADHFFHSSSAAGASGGASQLGPPAHHSAAKFGAQLQQQRTASPTTTGGRGAGSSPLRIGVRGSRPASPTRLNNTLGNGVAGKNCYASMDKYYDVLFGQSTRINPRVAFVERLIGLKNKILDVGSGSGLYAFMLRALGTTNVTCVEKSLTMLQMLEEKNRFFELVEGDVPDHQRKGRLRVIPGDVASFRLPVVDRSSGEEGFEDFTTVLCLSVLCLLPSLQAVKDALHSISLHTRVGGQLIVSIPNADAIARRGNFQSHERFVVDRAASTLCAGATSAMPNGHVDTVMQTIIRLPHQGVSADGRSVQPFARSGAALAAQDGIPRREMRFHGTAFHPGSTTEEGMFVSFQEHTEELLLPTALFEDAVIGVGFEMEGLFGNMCGATFSPFESEERVYVFRRCEDQFGMAD</sequence>
<proteinExistence type="predicted"/>
<protein>
    <submittedName>
        <fullName evidence="3">Methyltransferase family 18, putative</fullName>
    </submittedName>
</protein>
<evidence type="ECO:0000256" key="1">
    <source>
        <dbReference type="SAM" id="MobiDB-lite"/>
    </source>
</evidence>
<dbReference type="GO" id="GO:0032259">
    <property type="term" value="P:methylation"/>
    <property type="evidence" value="ECO:0007669"/>
    <property type="project" value="UniProtKB-KW"/>
</dbReference>
<dbReference type="Gene3D" id="3.40.50.150">
    <property type="entry name" value="Vaccinia Virus protein VP39"/>
    <property type="match status" value="1"/>
</dbReference>
<feature type="region of interest" description="Disordered" evidence="1">
    <location>
        <begin position="196"/>
        <end position="258"/>
    </location>
</feature>
<accession>A0A0S4J963</accession>
<evidence type="ECO:0000313" key="3">
    <source>
        <dbReference type="EMBL" id="CUG84403.1"/>
    </source>
</evidence>
<dbReference type="Pfam" id="PF08241">
    <property type="entry name" value="Methyltransf_11"/>
    <property type="match status" value="1"/>
</dbReference>
<gene>
    <name evidence="3" type="ORF">BSAL_88650</name>
</gene>
<organism evidence="3 4">
    <name type="scientific">Bodo saltans</name>
    <name type="common">Flagellated protozoan</name>
    <dbReference type="NCBI Taxonomy" id="75058"/>
    <lineage>
        <taxon>Eukaryota</taxon>
        <taxon>Discoba</taxon>
        <taxon>Euglenozoa</taxon>
        <taxon>Kinetoplastea</taxon>
        <taxon>Metakinetoplastina</taxon>
        <taxon>Eubodonida</taxon>
        <taxon>Bodonidae</taxon>
        <taxon>Bodo</taxon>
    </lineage>
</organism>